<dbReference type="SMART" id="SM00829">
    <property type="entry name" value="PKS_ER"/>
    <property type="match status" value="1"/>
</dbReference>
<organism evidence="2 3">
    <name type="scientific">Rhizoclosmatium globosum</name>
    <dbReference type="NCBI Taxonomy" id="329046"/>
    <lineage>
        <taxon>Eukaryota</taxon>
        <taxon>Fungi</taxon>
        <taxon>Fungi incertae sedis</taxon>
        <taxon>Chytridiomycota</taxon>
        <taxon>Chytridiomycota incertae sedis</taxon>
        <taxon>Chytridiomycetes</taxon>
        <taxon>Chytridiales</taxon>
        <taxon>Chytriomycetaceae</taxon>
        <taxon>Rhizoclosmatium</taxon>
    </lineage>
</organism>
<dbReference type="InterPro" id="IPR020843">
    <property type="entry name" value="ER"/>
</dbReference>
<dbReference type="PANTHER" id="PTHR45348:SF2">
    <property type="entry name" value="ZINC-TYPE ALCOHOL DEHYDROGENASE-LIKE PROTEIN C2E1P3.01"/>
    <property type="match status" value="1"/>
</dbReference>
<dbReference type="Gene3D" id="3.40.50.720">
    <property type="entry name" value="NAD(P)-binding Rossmann-like Domain"/>
    <property type="match status" value="1"/>
</dbReference>
<evidence type="ECO:0000259" key="1">
    <source>
        <dbReference type="SMART" id="SM00829"/>
    </source>
</evidence>
<dbReference type="PANTHER" id="PTHR45348">
    <property type="entry name" value="HYPOTHETICAL OXIDOREDUCTASE (EUROFUNG)"/>
    <property type="match status" value="1"/>
</dbReference>
<dbReference type="GO" id="GO:0016651">
    <property type="term" value="F:oxidoreductase activity, acting on NAD(P)H"/>
    <property type="evidence" value="ECO:0007669"/>
    <property type="project" value="InterPro"/>
</dbReference>
<dbReference type="InterPro" id="IPR047122">
    <property type="entry name" value="Trans-enoyl_RdTase-like"/>
</dbReference>
<dbReference type="OrthoDB" id="10257049at2759"/>
<keyword evidence="3" id="KW-1185">Reference proteome</keyword>
<name>A0A1Y2BQB3_9FUNG</name>
<dbReference type="EMBL" id="MCGO01000053">
    <property type="protein sequence ID" value="ORY36941.1"/>
    <property type="molecule type" value="Genomic_DNA"/>
</dbReference>
<proteinExistence type="predicted"/>
<dbReference type="InterPro" id="IPR013149">
    <property type="entry name" value="ADH-like_C"/>
</dbReference>
<sequence length="360" mass="38270">MSTHRAALCPGKGSPLEIVDRPTPVPGPNQVVVESKALAVNPVDYSENFLSFLSVPVTNIKNQPVMRDGFQVGSWPVVLGSDVAGIVSAVGNQVTNVKVGDRVLAYAQAFAMKGKPDFGAFQEQVLVPSHLVVPIPGDLTFTDAATLPLAVYTTATGYFVQLGVPRAGYSPADKKAVIVWGAGGSIGTVAVQVAKILGFTVYATASKTHHEYLKSLGAHKCFDYKDAGVVDDIVNTVKADGFVLDMGYLATGDVSLIVETLGKFGVKGAKVASAPFSFKMLWWKVYNWGGVGVEFVDQPAKDADSFYEFVYSNWLKDLLKNRRLVASPKVEIVSGGLSGLEAALGKLKMGVSGIKLVVHF</sequence>
<dbReference type="AlphaFoldDB" id="A0A1Y2BQB3"/>
<gene>
    <name evidence="2" type="ORF">BCR33DRAFT_855076</name>
</gene>
<dbReference type="CDD" id="cd08249">
    <property type="entry name" value="enoyl_reductase_like"/>
    <property type="match status" value="1"/>
</dbReference>
<dbReference type="Pfam" id="PF00107">
    <property type="entry name" value="ADH_zinc_N"/>
    <property type="match status" value="1"/>
</dbReference>
<evidence type="ECO:0000313" key="3">
    <source>
        <dbReference type="Proteomes" id="UP000193642"/>
    </source>
</evidence>
<dbReference type="InterPro" id="IPR036291">
    <property type="entry name" value="NAD(P)-bd_dom_sf"/>
</dbReference>
<feature type="domain" description="Enoyl reductase (ER)" evidence="1">
    <location>
        <begin position="13"/>
        <end position="358"/>
    </location>
</feature>
<evidence type="ECO:0000313" key="2">
    <source>
        <dbReference type="EMBL" id="ORY36941.1"/>
    </source>
</evidence>
<protein>
    <submittedName>
        <fullName evidence="2">GroES-like protein</fullName>
    </submittedName>
</protein>
<dbReference type="SUPFAM" id="SSF50129">
    <property type="entry name" value="GroES-like"/>
    <property type="match status" value="1"/>
</dbReference>
<accession>A0A1Y2BQB3</accession>
<dbReference type="Proteomes" id="UP000193642">
    <property type="component" value="Unassembled WGS sequence"/>
</dbReference>
<dbReference type="SUPFAM" id="SSF51735">
    <property type="entry name" value="NAD(P)-binding Rossmann-fold domains"/>
    <property type="match status" value="1"/>
</dbReference>
<comment type="caution">
    <text evidence="2">The sequence shown here is derived from an EMBL/GenBank/DDBJ whole genome shotgun (WGS) entry which is preliminary data.</text>
</comment>
<dbReference type="STRING" id="329046.A0A1Y2BQB3"/>
<dbReference type="InterPro" id="IPR011032">
    <property type="entry name" value="GroES-like_sf"/>
</dbReference>
<dbReference type="Pfam" id="PF08240">
    <property type="entry name" value="ADH_N"/>
    <property type="match status" value="1"/>
</dbReference>
<dbReference type="InterPro" id="IPR013154">
    <property type="entry name" value="ADH-like_N"/>
</dbReference>
<dbReference type="Gene3D" id="3.90.180.10">
    <property type="entry name" value="Medium-chain alcohol dehydrogenases, catalytic domain"/>
    <property type="match status" value="1"/>
</dbReference>
<reference evidence="2 3" key="1">
    <citation type="submission" date="2016-07" db="EMBL/GenBank/DDBJ databases">
        <title>Pervasive Adenine N6-methylation of Active Genes in Fungi.</title>
        <authorList>
            <consortium name="DOE Joint Genome Institute"/>
            <person name="Mondo S.J."/>
            <person name="Dannebaum R.O."/>
            <person name="Kuo R.C."/>
            <person name="Labutti K."/>
            <person name="Haridas S."/>
            <person name="Kuo A."/>
            <person name="Salamov A."/>
            <person name="Ahrendt S.R."/>
            <person name="Lipzen A."/>
            <person name="Sullivan W."/>
            <person name="Andreopoulos W.B."/>
            <person name="Clum A."/>
            <person name="Lindquist E."/>
            <person name="Daum C."/>
            <person name="Ramamoorthy G.K."/>
            <person name="Gryganskyi A."/>
            <person name="Culley D."/>
            <person name="Magnuson J.K."/>
            <person name="James T.Y."/>
            <person name="O'Malley M.A."/>
            <person name="Stajich J.E."/>
            <person name="Spatafora J.W."/>
            <person name="Visel A."/>
            <person name="Grigoriev I.V."/>
        </authorList>
    </citation>
    <scope>NUCLEOTIDE SEQUENCE [LARGE SCALE GENOMIC DNA]</scope>
    <source>
        <strain evidence="2 3">JEL800</strain>
    </source>
</reference>